<dbReference type="Pfam" id="PF00797">
    <property type="entry name" value="Acetyltransf_2"/>
    <property type="match status" value="1"/>
</dbReference>
<accession>A0A0B7AMS0</accession>
<name>A0A0B7AMS0_9EUPU</name>
<dbReference type="Gene3D" id="3.30.2140.20">
    <property type="match status" value="1"/>
</dbReference>
<dbReference type="InterPro" id="IPR038765">
    <property type="entry name" value="Papain-like_cys_pep_sf"/>
</dbReference>
<dbReference type="SUPFAM" id="SSF54001">
    <property type="entry name" value="Cysteine proteinases"/>
    <property type="match status" value="1"/>
</dbReference>
<reference evidence="3" key="1">
    <citation type="submission" date="2014-12" db="EMBL/GenBank/DDBJ databases">
        <title>Insight into the proteome of Arion vulgaris.</title>
        <authorList>
            <person name="Aradska J."/>
            <person name="Bulat T."/>
            <person name="Smidak R."/>
            <person name="Sarate P."/>
            <person name="Gangsoo J."/>
            <person name="Sialana F."/>
            <person name="Bilban M."/>
            <person name="Lubec G."/>
        </authorList>
    </citation>
    <scope>NUCLEOTIDE SEQUENCE</scope>
    <source>
        <tissue evidence="3">Skin</tissue>
    </source>
</reference>
<dbReference type="EMBL" id="HACG01035464">
    <property type="protein sequence ID" value="CEK82329.1"/>
    <property type="molecule type" value="Transcribed_RNA"/>
</dbReference>
<dbReference type="AlphaFoldDB" id="A0A0B7AMS0"/>
<dbReference type="GO" id="GO:0004060">
    <property type="term" value="F:arylamine N-acetyltransferase activity"/>
    <property type="evidence" value="ECO:0007669"/>
    <property type="project" value="UniProtKB-EC"/>
</dbReference>
<protein>
    <recommendedName>
        <fullName evidence="2">arylamine N-acetyltransferase</fullName>
        <ecNumber evidence="2">2.3.1.5</ecNumber>
    </recommendedName>
</protein>
<comment type="similarity">
    <text evidence="1">Belongs to the arylamine N-acetyltransferase family.</text>
</comment>
<evidence type="ECO:0000313" key="4">
    <source>
        <dbReference type="EMBL" id="CEK82330.1"/>
    </source>
</evidence>
<evidence type="ECO:0000256" key="1">
    <source>
        <dbReference type="ARBA" id="ARBA00006547"/>
    </source>
</evidence>
<dbReference type="InterPro" id="IPR001447">
    <property type="entry name" value="Arylamine_N-AcTrfase"/>
</dbReference>
<organism evidence="3">
    <name type="scientific">Arion vulgaris</name>
    <dbReference type="NCBI Taxonomy" id="1028688"/>
    <lineage>
        <taxon>Eukaryota</taxon>
        <taxon>Metazoa</taxon>
        <taxon>Spiralia</taxon>
        <taxon>Lophotrochozoa</taxon>
        <taxon>Mollusca</taxon>
        <taxon>Gastropoda</taxon>
        <taxon>Heterobranchia</taxon>
        <taxon>Euthyneura</taxon>
        <taxon>Panpulmonata</taxon>
        <taxon>Eupulmonata</taxon>
        <taxon>Stylommatophora</taxon>
        <taxon>Helicina</taxon>
        <taxon>Arionoidea</taxon>
        <taxon>Arionidae</taxon>
        <taxon>Arion</taxon>
    </lineage>
</organism>
<evidence type="ECO:0000313" key="3">
    <source>
        <dbReference type="EMBL" id="CEK82329.1"/>
    </source>
</evidence>
<dbReference type="PANTHER" id="PTHR11786">
    <property type="entry name" value="N-HYDROXYARYLAMINE O-ACETYLTRANSFERASE"/>
    <property type="match status" value="1"/>
</dbReference>
<sequence>MDMFTREESLKFLSENLEIDNVEQRLQNDRRSLLDEIATNIQTHLPFQNLRLLSEVPEKRHRPSLQEIKADILSGVGGLCFNLNIAAYFLLKAIGFKATIAHATCTSSVIFPNNHVVVYVDDVERTGDKFLIEVGFGFPTFRAVSLNFENESPQFVDSFIEYKYMKYQGRILRMHRKGDLVKSQGQSSFDGLHFVIDDWRRFYHADPDGSNNVEEFFPSFEQVFTNPKASPFHSTFRVICFPGKKAVMVINEKTLIENDKGELVPSNIEGGDAGIIQTVKQYFPIIPEELMKIALTSWRQTMQS</sequence>
<evidence type="ECO:0000256" key="2">
    <source>
        <dbReference type="ARBA" id="ARBA00012701"/>
    </source>
</evidence>
<dbReference type="InterPro" id="IPR053710">
    <property type="entry name" value="Arylamine_NAT_domain_sf"/>
</dbReference>
<dbReference type="EMBL" id="HACG01035465">
    <property type="protein sequence ID" value="CEK82330.1"/>
    <property type="molecule type" value="Transcribed_RNA"/>
</dbReference>
<gene>
    <name evidence="3" type="primary">ORF130906</name>
    <name evidence="4" type="synonym">ORF130914</name>
</gene>
<dbReference type="EC" id="2.3.1.5" evidence="2"/>
<dbReference type="PANTHER" id="PTHR11786:SF0">
    <property type="entry name" value="ARYLAMINE N-ACETYLTRANSFERASE 4-RELATED"/>
    <property type="match status" value="1"/>
</dbReference>
<proteinExistence type="inferred from homology"/>